<proteinExistence type="inferred from homology"/>
<dbReference type="GO" id="GO:0004040">
    <property type="term" value="F:amidase activity"/>
    <property type="evidence" value="ECO:0007669"/>
    <property type="project" value="InterPro"/>
</dbReference>
<dbReference type="OrthoDB" id="977752at2"/>
<dbReference type="InterPro" id="IPR051056">
    <property type="entry name" value="Glycosyl_Hydrolase_73"/>
</dbReference>
<keyword evidence="2" id="KW-0378">Hydrolase</keyword>
<evidence type="ECO:0000259" key="3">
    <source>
        <dbReference type="SMART" id="SM00047"/>
    </source>
</evidence>
<dbReference type="Pfam" id="PF01832">
    <property type="entry name" value="Glucosaminidase"/>
    <property type="match status" value="1"/>
</dbReference>
<reference evidence="5" key="1">
    <citation type="submission" date="2018-12" db="EMBL/GenBank/DDBJ databases">
        <title>A new species of lactobacillus.</title>
        <authorList>
            <person name="Jian Y."/>
            <person name="Xin L."/>
            <person name="Hong Z.J."/>
            <person name="Ming L.Z."/>
            <person name="Hong X.Z."/>
        </authorList>
    </citation>
    <scope>NUCLEOTIDE SEQUENCE [LARGE SCALE GENOMIC DNA]</scope>
    <source>
        <strain evidence="5">HSLZ-75</strain>
    </source>
</reference>
<dbReference type="Gene3D" id="1.10.530.10">
    <property type="match status" value="1"/>
</dbReference>
<dbReference type="AlphaFoldDB" id="A0A4P6ZMF2"/>
<name>A0A4P6ZMF2_9LACO</name>
<sequence length="199" mass="22960">MFWLVAIVLVIIIGFGIRGVKDHFDHVTQIRQEQNDPQLQQQRHDKQFMRTIAVPAIKTYRKNYQILPSIVIAQAIVESNWGTSKLYKTANNPFGIKGSYHGRSVTYETAEYEKGKKVTIKAAFRKYPSLGAAILDHDHALSKGFIHRRHVMSYITDAKLLQKNHYATDPNYAKKLINVIKQYHLNRYDLEALNGKSTY</sequence>
<dbReference type="KEGG" id="lji:ELX58_07385"/>
<dbReference type="PRINTS" id="PR01002">
    <property type="entry name" value="FLGFLGJ"/>
</dbReference>
<dbReference type="PANTHER" id="PTHR33308:SF9">
    <property type="entry name" value="PEPTIDOGLYCAN HYDROLASE FLGJ"/>
    <property type="match status" value="1"/>
</dbReference>
<comment type="similarity">
    <text evidence="1">Belongs to the glycosyl hydrolase 73 family.</text>
</comment>
<dbReference type="SMART" id="SM00047">
    <property type="entry name" value="LYZ2"/>
    <property type="match status" value="1"/>
</dbReference>
<protein>
    <submittedName>
        <fullName evidence="4">Mannosyl-glycoprotein endo-beta-N-acetylglucosamidase</fullName>
    </submittedName>
</protein>
<evidence type="ECO:0000313" key="5">
    <source>
        <dbReference type="Proteomes" id="UP000294321"/>
    </source>
</evidence>
<accession>A0A4P6ZMF2</accession>
<dbReference type="InterPro" id="IPR002901">
    <property type="entry name" value="MGlyc_endo_b_GlcNAc-like_dom"/>
</dbReference>
<dbReference type="EMBL" id="CP034726">
    <property type="protein sequence ID" value="QBP19046.1"/>
    <property type="molecule type" value="Genomic_DNA"/>
</dbReference>
<evidence type="ECO:0000256" key="2">
    <source>
        <dbReference type="ARBA" id="ARBA00022801"/>
    </source>
</evidence>
<keyword evidence="5" id="KW-1185">Reference proteome</keyword>
<evidence type="ECO:0000256" key="1">
    <source>
        <dbReference type="ARBA" id="ARBA00010266"/>
    </source>
</evidence>
<dbReference type="PANTHER" id="PTHR33308">
    <property type="entry name" value="PEPTIDOGLYCAN HYDROLASE FLGJ"/>
    <property type="match status" value="1"/>
</dbReference>
<organism evidence="4 5">
    <name type="scientific">Acetilactobacillus jinshanensis</name>
    <dbReference type="NCBI Taxonomy" id="1720083"/>
    <lineage>
        <taxon>Bacteria</taxon>
        <taxon>Bacillati</taxon>
        <taxon>Bacillota</taxon>
        <taxon>Bacilli</taxon>
        <taxon>Lactobacillales</taxon>
        <taxon>Lactobacillaceae</taxon>
        <taxon>Acetilactobacillus</taxon>
    </lineage>
</organism>
<gene>
    <name evidence="4" type="ORF">ELX58_07385</name>
</gene>
<dbReference type="Proteomes" id="UP000294321">
    <property type="component" value="Chromosome"/>
</dbReference>
<evidence type="ECO:0000313" key="4">
    <source>
        <dbReference type="EMBL" id="QBP19046.1"/>
    </source>
</evidence>
<dbReference type="Gene3D" id="4.10.80.30">
    <property type="entry name" value="DNA polymerase, domain 6"/>
    <property type="match status" value="1"/>
</dbReference>
<feature type="domain" description="Mannosyl-glycoprotein endo-beta-N-acetylglucosamidase-like" evidence="3">
    <location>
        <begin position="38"/>
        <end position="189"/>
    </location>
</feature>